<dbReference type="InterPro" id="IPR011335">
    <property type="entry name" value="Restrct_endonuc-II-like"/>
</dbReference>
<keyword evidence="2" id="KW-0378">Hydrolase</keyword>
<dbReference type="CDD" id="cd06260">
    <property type="entry name" value="DUF820-like"/>
    <property type="match status" value="1"/>
</dbReference>
<dbReference type="PANTHER" id="PTHR36558:SF1">
    <property type="entry name" value="RESTRICTION ENDONUCLEASE DOMAIN-CONTAINING PROTEIN-RELATED"/>
    <property type="match status" value="1"/>
</dbReference>
<dbReference type="OrthoDB" id="668969at2"/>
<feature type="domain" description="Putative restriction endonuclease" evidence="1">
    <location>
        <begin position="12"/>
        <end position="176"/>
    </location>
</feature>
<evidence type="ECO:0000313" key="2">
    <source>
        <dbReference type="EMBL" id="QEC56555.1"/>
    </source>
</evidence>
<reference evidence="2 3" key="1">
    <citation type="journal article" date="2015" name="Int. J. Syst. Evol. Microbiol.">
        <title>Flavisolibacter ginsenosidimutans sp. nov., with ginsenoside-converting activity isolated from soil used for cultivating ginseng.</title>
        <authorList>
            <person name="Zhao Y."/>
            <person name="Liu Q."/>
            <person name="Kang M.S."/>
            <person name="Jin F."/>
            <person name="Yu H."/>
            <person name="Im W.T."/>
        </authorList>
    </citation>
    <scope>NUCLEOTIDE SEQUENCE [LARGE SCALE GENOMIC DNA]</scope>
    <source>
        <strain evidence="2 3">Gsoil 636</strain>
    </source>
</reference>
<dbReference type="AlphaFoldDB" id="A0A5B8UKL6"/>
<gene>
    <name evidence="2" type="ORF">FSB75_11840</name>
</gene>
<dbReference type="Gene3D" id="3.90.1570.10">
    <property type="entry name" value="tt1808, chain A"/>
    <property type="match status" value="1"/>
</dbReference>
<dbReference type="PANTHER" id="PTHR36558">
    <property type="entry name" value="GLR1098 PROTEIN"/>
    <property type="match status" value="1"/>
</dbReference>
<dbReference type="EMBL" id="CP042433">
    <property type="protein sequence ID" value="QEC56555.1"/>
    <property type="molecule type" value="Genomic_DNA"/>
</dbReference>
<keyword evidence="2" id="KW-0255">Endonuclease</keyword>
<proteinExistence type="predicted"/>
<evidence type="ECO:0000259" key="1">
    <source>
        <dbReference type="Pfam" id="PF05685"/>
    </source>
</evidence>
<dbReference type="GO" id="GO:0004519">
    <property type="term" value="F:endonuclease activity"/>
    <property type="evidence" value="ECO:0007669"/>
    <property type="project" value="UniProtKB-KW"/>
</dbReference>
<dbReference type="RefSeq" id="WP_146787521.1">
    <property type="nucleotide sequence ID" value="NZ_BAABIO010000001.1"/>
</dbReference>
<dbReference type="SUPFAM" id="SSF52980">
    <property type="entry name" value="Restriction endonuclease-like"/>
    <property type="match status" value="1"/>
</dbReference>
<sequence length="194" mass="22579">MRAVPAPKYVSVEDYLLLEDEAEEKHEYYQGEVFAIAGGSIAHNRIVRNVLNSLDNFLEGKGCEVFPSDLKIHNEANTLFTYPDLSIVCGELNRWNKRNDTITNPAVIIEVLSKKKTKNYDRGEKFRLYRSLPSLKEYVLISSLEISVERFIKQETSFWNFRETTDPEDLFQIETIHFSCPVNELYRNVSFEEV</sequence>
<evidence type="ECO:0000313" key="3">
    <source>
        <dbReference type="Proteomes" id="UP000321204"/>
    </source>
</evidence>
<name>A0A5B8UKL6_9BACT</name>
<keyword evidence="2" id="KW-0540">Nuclease</keyword>
<accession>A0A5B8UKL6</accession>
<dbReference type="InterPro" id="IPR012296">
    <property type="entry name" value="Nuclease_put_TT1808"/>
</dbReference>
<keyword evidence="3" id="KW-1185">Reference proteome</keyword>
<organism evidence="2 3">
    <name type="scientific">Flavisolibacter ginsenosidimutans</name>
    <dbReference type="NCBI Taxonomy" id="661481"/>
    <lineage>
        <taxon>Bacteria</taxon>
        <taxon>Pseudomonadati</taxon>
        <taxon>Bacteroidota</taxon>
        <taxon>Chitinophagia</taxon>
        <taxon>Chitinophagales</taxon>
        <taxon>Chitinophagaceae</taxon>
        <taxon>Flavisolibacter</taxon>
    </lineage>
</organism>
<dbReference type="InterPro" id="IPR008538">
    <property type="entry name" value="Uma2"/>
</dbReference>
<protein>
    <submittedName>
        <fullName evidence="2">Uma2 family endonuclease</fullName>
    </submittedName>
</protein>
<dbReference type="Pfam" id="PF05685">
    <property type="entry name" value="Uma2"/>
    <property type="match status" value="1"/>
</dbReference>
<dbReference type="Proteomes" id="UP000321204">
    <property type="component" value="Chromosome"/>
</dbReference>
<dbReference type="KEGG" id="fgg:FSB75_11840"/>